<evidence type="ECO:0000256" key="5">
    <source>
        <dbReference type="SAM" id="Phobius"/>
    </source>
</evidence>
<dbReference type="EC" id="2.1.1.334" evidence="6"/>
<dbReference type="Gene3D" id="1.20.120.1630">
    <property type="match status" value="1"/>
</dbReference>
<dbReference type="PANTHER" id="PTHR43847:SF1">
    <property type="entry name" value="BLL3993 PROTEIN"/>
    <property type="match status" value="1"/>
</dbReference>
<dbReference type="EC" id="2.1.1.100" evidence="6"/>
<dbReference type="PANTHER" id="PTHR43847">
    <property type="entry name" value="BLL3993 PROTEIN"/>
    <property type="match status" value="1"/>
</dbReference>
<keyword evidence="4 5" id="KW-0472">Membrane</keyword>
<evidence type="ECO:0000256" key="3">
    <source>
        <dbReference type="ARBA" id="ARBA00022989"/>
    </source>
</evidence>
<gene>
    <name evidence="6" type="ORF">ACFPTO_22710</name>
</gene>
<feature type="transmembrane region" description="Helical" evidence="5">
    <location>
        <begin position="32"/>
        <end position="51"/>
    </location>
</feature>
<evidence type="ECO:0000313" key="7">
    <source>
        <dbReference type="Proteomes" id="UP001596103"/>
    </source>
</evidence>
<comment type="caution">
    <text evidence="6">The sequence shown here is derived from an EMBL/GenBank/DDBJ whole genome shotgun (WGS) entry which is preliminary data.</text>
</comment>
<reference evidence="7" key="1">
    <citation type="journal article" date="2019" name="Int. J. Syst. Evol. Microbiol.">
        <title>The Global Catalogue of Microorganisms (GCM) 10K type strain sequencing project: providing services to taxonomists for standard genome sequencing and annotation.</title>
        <authorList>
            <consortium name="The Broad Institute Genomics Platform"/>
            <consortium name="The Broad Institute Genome Sequencing Center for Infectious Disease"/>
            <person name="Wu L."/>
            <person name="Ma J."/>
        </authorList>
    </citation>
    <scope>NUCLEOTIDE SEQUENCE [LARGE SCALE GENOMIC DNA]</scope>
    <source>
        <strain evidence="7">CCUG 56042</strain>
    </source>
</reference>
<dbReference type="InterPro" id="IPR007318">
    <property type="entry name" value="Phopholipid_MeTrfase"/>
</dbReference>
<dbReference type="InterPro" id="IPR052527">
    <property type="entry name" value="Metal_cation-efflux_comp"/>
</dbReference>
<feature type="transmembrane region" description="Helical" evidence="5">
    <location>
        <begin position="106"/>
        <end position="122"/>
    </location>
</feature>
<protein>
    <submittedName>
        <fullName evidence="6">Methyltransferase family protein</fullName>
        <ecNumber evidence="6">2.1.1.100</ecNumber>
        <ecNumber evidence="6">2.1.1.334</ecNumber>
    </submittedName>
</protein>
<evidence type="ECO:0000256" key="1">
    <source>
        <dbReference type="ARBA" id="ARBA00004127"/>
    </source>
</evidence>
<keyword evidence="6" id="KW-0808">Transferase</keyword>
<evidence type="ECO:0000256" key="2">
    <source>
        <dbReference type="ARBA" id="ARBA00022692"/>
    </source>
</evidence>
<feature type="transmembrane region" description="Helical" evidence="5">
    <location>
        <begin position="76"/>
        <end position="94"/>
    </location>
</feature>
<accession>A0ABW0JEH1</accession>
<dbReference type="EMBL" id="JBHSMP010000038">
    <property type="protein sequence ID" value="MFC5431592.1"/>
    <property type="molecule type" value="Genomic_DNA"/>
</dbReference>
<comment type="subcellular location">
    <subcellularLocation>
        <location evidence="1">Endomembrane system</location>
        <topology evidence="1">Multi-pass membrane protein</topology>
    </subcellularLocation>
</comment>
<keyword evidence="6" id="KW-0489">Methyltransferase</keyword>
<evidence type="ECO:0000256" key="4">
    <source>
        <dbReference type="ARBA" id="ARBA00023136"/>
    </source>
</evidence>
<organism evidence="6 7">
    <name type="scientific">Paraburkholderia denitrificans</name>
    <dbReference type="NCBI Taxonomy" id="694025"/>
    <lineage>
        <taxon>Bacteria</taxon>
        <taxon>Pseudomonadati</taxon>
        <taxon>Pseudomonadota</taxon>
        <taxon>Betaproteobacteria</taxon>
        <taxon>Burkholderiales</taxon>
        <taxon>Burkholderiaceae</taxon>
        <taxon>Paraburkholderia</taxon>
    </lineage>
</organism>
<dbReference type="GO" id="GO:0032259">
    <property type="term" value="P:methylation"/>
    <property type="evidence" value="ECO:0007669"/>
    <property type="project" value="UniProtKB-KW"/>
</dbReference>
<dbReference type="Proteomes" id="UP001596103">
    <property type="component" value="Unassembled WGS sequence"/>
</dbReference>
<keyword evidence="7" id="KW-1185">Reference proteome</keyword>
<evidence type="ECO:0000313" key="6">
    <source>
        <dbReference type="EMBL" id="MFC5431592.1"/>
    </source>
</evidence>
<sequence>MIGRMIWLTVVWFAWMGALLFGSAGTLAWVAAWLWLLEWAACGIWIGMWLWRVDRGLLAERLAPFAPRGQSRWDRVFMVAVTVAWCAWLCLMGIDAVRFGWSHVPLWLRVAGAVGVFLDIYFTRGVFAANRYASPVVAIQRERGHTLSDTGPYAYVRHPMYAYAILLLAGTPLMLGSWWGLACVPLMVAGIGWRAVKEERTLVDGLPGYREYVQRVRYRFVPGIW</sequence>
<proteinExistence type="predicted"/>
<name>A0ABW0JEH1_9BURK</name>
<dbReference type="GO" id="GO:0004671">
    <property type="term" value="F:protein C-terminal S-isoprenylcysteine carboxyl O-methyltransferase activity"/>
    <property type="evidence" value="ECO:0007669"/>
    <property type="project" value="UniProtKB-EC"/>
</dbReference>
<dbReference type="Pfam" id="PF04191">
    <property type="entry name" value="PEMT"/>
    <property type="match status" value="1"/>
</dbReference>
<feature type="transmembrane region" description="Helical" evidence="5">
    <location>
        <begin position="161"/>
        <end position="181"/>
    </location>
</feature>
<keyword evidence="3 5" id="KW-1133">Transmembrane helix</keyword>
<keyword evidence="2 5" id="KW-0812">Transmembrane</keyword>
<dbReference type="RefSeq" id="WP_377714947.1">
    <property type="nucleotide sequence ID" value="NZ_JBHSMP010000038.1"/>
</dbReference>